<dbReference type="Pfam" id="PF00126">
    <property type="entry name" value="HTH_1"/>
    <property type="match status" value="1"/>
</dbReference>
<dbReference type="Proteomes" id="UP000698222">
    <property type="component" value="Unassembled WGS sequence"/>
</dbReference>
<dbReference type="SUPFAM" id="SSF53850">
    <property type="entry name" value="Periplasmic binding protein-like II"/>
    <property type="match status" value="1"/>
</dbReference>
<comment type="caution">
    <text evidence="6">The sequence shown here is derived from an EMBL/GenBank/DDBJ whole genome shotgun (WGS) entry which is preliminary data.</text>
</comment>
<dbReference type="InterPro" id="IPR036388">
    <property type="entry name" value="WH-like_DNA-bd_sf"/>
</dbReference>
<evidence type="ECO:0000256" key="4">
    <source>
        <dbReference type="ARBA" id="ARBA00023163"/>
    </source>
</evidence>
<dbReference type="Gene3D" id="3.40.190.10">
    <property type="entry name" value="Periplasmic binding protein-like II"/>
    <property type="match status" value="2"/>
</dbReference>
<evidence type="ECO:0000313" key="6">
    <source>
        <dbReference type="EMBL" id="MBP2409027.1"/>
    </source>
</evidence>
<keyword evidence="3 6" id="KW-0238">DNA-binding</keyword>
<dbReference type="Gene3D" id="1.10.10.10">
    <property type="entry name" value="Winged helix-like DNA-binding domain superfamily/Winged helix DNA-binding domain"/>
    <property type="match status" value="1"/>
</dbReference>
<evidence type="ECO:0000256" key="3">
    <source>
        <dbReference type="ARBA" id="ARBA00023125"/>
    </source>
</evidence>
<dbReference type="InterPro" id="IPR000847">
    <property type="entry name" value="LysR_HTH_N"/>
</dbReference>
<protein>
    <submittedName>
        <fullName evidence="6">DNA-binding transcriptional LysR family regulator</fullName>
    </submittedName>
</protein>
<dbReference type="GO" id="GO:0003677">
    <property type="term" value="F:DNA binding"/>
    <property type="evidence" value="ECO:0007669"/>
    <property type="project" value="UniProtKB-KW"/>
</dbReference>
<dbReference type="PROSITE" id="PS50931">
    <property type="entry name" value="HTH_LYSR"/>
    <property type="match status" value="1"/>
</dbReference>
<accession>A0ABS4YJQ3</accession>
<feature type="domain" description="HTH lysR-type" evidence="5">
    <location>
        <begin position="1"/>
        <end position="60"/>
    </location>
</feature>
<organism evidence="6 7">
    <name type="scientific">Brachybacterium fresconis</name>
    <dbReference type="NCBI Taxonomy" id="173363"/>
    <lineage>
        <taxon>Bacteria</taxon>
        <taxon>Bacillati</taxon>
        <taxon>Actinomycetota</taxon>
        <taxon>Actinomycetes</taxon>
        <taxon>Micrococcales</taxon>
        <taxon>Dermabacteraceae</taxon>
        <taxon>Brachybacterium</taxon>
    </lineage>
</organism>
<keyword evidence="4" id="KW-0804">Transcription</keyword>
<evidence type="ECO:0000313" key="7">
    <source>
        <dbReference type="Proteomes" id="UP000698222"/>
    </source>
</evidence>
<gene>
    <name evidence="6" type="ORF">JOF44_001930</name>
</gene>
<dbReference type="EMBL" id="JAGIOC010000001">
    <property type="protein sequence ID" value="MBP2409027.1"/>
    <property type="molecule type" value="Genomic_DNA"/>
</dbReference>
<evidence type="ECO:0000259" key="5">
    <source>
        <dbReference type="PROSITE" id="PS50931"/>
    </source>
</evidence>
<keyword evidence="2" id="KW-0805">Transcription regulation</keyword>
<dbReference type="RefSeq" id="WP_209890356.1">
    <property type="nucleotide sequence ID" value="NZ_BAAAJV010000012.1"/>
</dbReference>
<dbReference type="InterPro" id="IPR005119">
    <property type="entry name" value="LysR_subst-bd"/>
</dbReference>
<reference evidence="6 7" key="1">
    <citation type="submission" date="2021-03" db="EMBL/GenBank/DDBJ databases">
        <title>Sequencing the genomes of 1000 actinobacteria strains.</title>
        <authorList>
            <person name="Klenk H.-P."/>
        </authorList>
    </citation>
    <scope>NUCLEOTIDE SEQUENCE [LARGE SCALE GENOMIC DNA]</scope>
    <source>
        <strain evidence="6 7">DSM 14564</strain>
    </source>
</reference>
<proteinExistence type="inferred from homology"/>
<dbReference type="Pfam" id="PF03466">
    <property type="entry name" value="LysR_substrate"/>
    <property type="match status" value="1"/>
</dbReference>
<comment type="similarity">
    <text evidence="1">Belongs to the LysR transcriptional regulatory family.</text>
</comment>
<dbReference type="InterPro" id="IPR036390">
    <property type="entry name" value="WH_DNA-bd_sf"/>
</dbReference>
<name>A0ABS4YJQ3_9MICO</name>
<evidence type="ECO:0000256" key="2">
    <source>
        <dbReference type="ARBA" id="ARBA00023015"/>
    </source>
</evidence>
<dbReference type="SUPFAM" id="SSF46785">
    <property type="entry name" value="Winged helix' DNA-binding domain"/>
    <property type="match status" value="1"/>
</dbReference>
<dbReference type="PANTHER" id="PTHR30346">
    <property type="entry name" value="TRANSCRIPTIONAL DUAL REGULATOR HCAR-RELATED"/>
    <property type="match status" value="1"/>
</dbReference>
<keyword evidence="7" id="KW-1185">Reference proteome</keyword>
<evidence type="ECO:0000256" key="1">
    <source>
        <dbReference type="ARBA" id="ARBA00009437"/>
    </source>
</evidence>
<sequence length="296" mass="31788">MRCTIRQVEAFLAIARHEHFGRAAEDLKISQPTISADLRGFERALGVTLVARSRGGSRLTEAGRAVLPHARQLLEVGARLETAASGAPETIRLAVTPSMVNRLVPELLEQFEREPGTLEIEVLTVATGGVEECVAQGEADAGLGHYLRATRGARRATLGEDPLHALSAHGVLTPDRPVALDDLAGRSLQLWPREQNPVYFDALLAVCHDHGLDPELVGASSELSGARSYRLRTGESFALVPADYAREAPASLSHAPLDPPAVLPLQILYRTPAGSGITDLVKGIRRLRAKQPSPRA</sequence>
<dbReference type="PANTHER" id="PTHR30346:SF0">
    <property type="entry name" value="HCA OPERON TRANSCRIPTIONAL ACTIVATOR HCAR"/>
    <property type="match status" value="1"/>
</dbReference>